<dbReference type="CDD" id="cd11386">
    <property type="entry name" value="MCP_signal"/>
    <property type="match status" value="1"/>
</dbReference>
<dbReference type="FunFam" id="1.10.287.950:FF:000001">
    <property type="entry name" value="Methyl-accepting chemotaxis sensory transducer"/>
    <property type="match status" value="1"/>
</dbReference>
<evidence type="ECO:0000313" key="7">
    <source>
        <dbReference type="EMBL" id="RAJ94637.1"/>
    </source>
</evidence>
<dbReference type="GO" id="GO:0004888">
    <property type="term" value="F:transmembrane signaling receptor activity"/>
    <property type="evidence" value="ECO:0007669"/>
    <property type="project" value="InterPro"/>
</dbReference>
<dbReference type="Gene3D" id="1.10.287.950">
    <property type="entry name" value="Methyl-accepting chemotaxis protein"/>
    <property type="match status" value="1"/>
</dbReference>
<dbReference type="InterPro" id="IPR004089">
    <property type="entry name" value="MCPsignal_dom"/>
</dbReference>
<dbReference type="GO" id="GO:0006935">
    <property type="term" value="P:chemotaxis"/>
    <property type="evidence" value="ECO:0007669"/>
    <property type="project" value="InterPro"/>
</dbReference>
<evidence type="ECO:0000259" key="6">
    <source>
        <dbReference type="PROSITE" id="PS50111"/>
    </source>
</evidence>
<dbReference type="PROSITE" id="PS50111">
    <property type="entry name" value="CHEMOTAXIS_TRANSDUC_2"/>
    <property type="match status" value="1"/>
</dbReference>
<evidence type="ECO:0000256" key="2">
    <source>
        <dbReference type="ARBA" id="ARBA00023224"/>
    </source>
</evidence>
<reference evidence="8 10" key="1">
    <citation type="journal article" date="2018" name="Front. Microbiol.">
        <title>Genome-Based Analysis Reveals the Taxonomy and Diversity of the Family Idiomarinaceae.</title>
        <authorList>
            <person name="Liu Y."/>
            <person name="Lai Q."/>
            <person name="Shao Z."/>
        </authorList>
    </citation>
    <scope>NUCLEOTIDE SEQUENCE [LARGE SCALE GENOMIC DNA]</scope>
    <source>
        <strain evidence="8 10">CF12-14</strain>
    </source>
</reference>
<dbReference type="InterPro" id="IPR024478">
    <property type="entry name" value="HlyB_4HB_MCP"/>
</dbReference>
<dbReference type="SUPFAM" id="SSF58104">
    <property type="entry name" value="Methyl-accepting chemotaxis protein (MCP) signaling domain"/>
    <property type="match status" value="1"/>
</dbReference>
<sequence length="676" mass="73120">MAWLKRITGTLSARIIAGFLAVALLVGVVGAIGLTYMAQVENNLLYVSDTSTPTVTTSAELSSAMYSANALVGRSLATQSLSELDELEQDFNLASEVFASRYRRLEELVTDPELVNALVLAAEARQQFETLARDVFQLQGEHVRLEAEVRRRLTEFDRTASFLNGELGELAFLAEQEVGDAQLTAAAVSMQSVLMEIQYLTRDLLSQPNQAAIDPLREEIEQVFEIFEFPIETLQASGHNVFAGPLEEIEGLLEEWQRLAFAEGLLFDLYMQQVATGLEISQTLEAMLFEVEDVNFALEDVERGASSLNETATASARDVINRAFWVILAAVVVAFVVAIGLGIWVTRAVTQPLGGEPRQMRDIANQIAQGDLRTTEATSEAGVLRSMLDMAAKLRGLLGEINQASGALTHAASNTNDVAIDANELIQRQEQAIEQAVTAIGQVVTTVQGIADSAATAASNTQIVQQRTDEAEQTFKQTAQAITQVADEVERAAKVVEGVEAKSKSIGSVLEVIETIAEQTNLLALNAAIEAARAGEQGRGFAVVADEVRSLARKTQDSTTDIQQIIESLQNETRTAVSVMQSSQQQVKHTLERSKVADEALHGIRGAMQEMTAVNEQVATASEELASVTTDIETNINGISELSTRSAQGSERMTQASSELTQVADNLRALAARFDV</sequence>
<name>A0A327WTM1_9GAMM</name>
<dbReference type="RefSeq" id="WP_111570206.1">
    <property type="nucleotide sequence ID" value="NZ_PIPK01000015.1"/>
</dbReference>
<dbReference type="GO" id="GO:0007165">
    <property type="term" value="P:signal transduction"/>
    <property type="evidence" value="ECO:0007669"/>
    <property type="project" value="UniProtKB-KW"/>
</dbReference>
<dbReference type="InterPro" id="IPR004090">
    <property type="entry name" value="Chemotax_Me-accpt_rcpt"/>
</dbReference>
<comment type="subcellular location">
    <subcellularLocation>
        <location evidence="1">Membrane</location>
    </subcellularLocation>
</comment>
<proteinExistence type="inferred from homology"/>
<dbReference type="EMBL" id="QLMD01000014">
    <property type="protein sequence ID" value="RAJ94637.1"/>
    <property type="molecule type" value="Genomic_DNA"/>
</dbReference>
<evidence type="ECO:0000256" key="5">
    <source>
        <dbReference type="SAM" id="Phobius"/>
    </source>
</evidence>
<keyword evidence="5" id="KW-0472">Membrane</keyword>
<evidence type="ECO:0000313" key="8">
    <source>
        <dbReference type="EMBL" id="RUO19735.1"/>
    </source>
</evidence>
<protein>
    <submittedName>
        <fullName evidence="7">Methyl-accepting chemotaxis protein</fullName>
    </submittedName>
</protein>
<feature type="transmembrane region" description="Helical" evidence="5">
    <location>
        <begin position="323"/>
        <end position="345"/>
    </location>
</feature>
<reference evidence="7 9" key="2">
    <citation type="submission" date="2018-06" db="EMBL/GenBank/DDBJ databases">
        <title>Genomic Encyclopedia of Type Strains, Phase III (KMG-III): the genomes of soil and plant-associated and newly described type strains.</title>
        <authorList>
            <person name="Whitman W."/>
        </authorList>
    </citation>
    <scope>NUCLEOTIDE SEQUENCE [LARGE SCALE GENOMIC DNA]</scope>
    <source>
        <strain evidence="7 9">CGMCC 1.15366</strain>
    </source>
</reference>
<gene>
    <name evidence="7" type="ORF">B0I24_11441</name>
    <name evidence="8" type="ORF">CWE07_12750</name>
</gene>
<dbReference type="PANTHER" id="PTHR32089:SF70">
    <property type="entry name" value="ENERGY TAXIS MODULATING METHYL ACCEPTING SENSORY TRANSDUCER"/>
    <property type="match status" value="1"/>
</dbReference>
<comment type="caution">
    <text evidence="7">The sequence shown here is derived from an EMBL/GenBank/DDBJ whole genome shotgun (WGS) entry which is preliminary data.</text>
</comment>
<dbReference type="EMBL" id="PIPK01000015">
    <property type="protein sequence ID" value="RUO19735.1"/>
    <property type="molecule type" value="Genomic_DNA"/>
</dbReference>
<organism evidence="7 9">
    <name type="scientific">Aliidiomarina maris</name>
    <dbReference type="NCBI Taxonomy" id="531312"/>
    <lineage>
        <taxon>Bacteria</taxon>
        <taxon>Pseudomonadati</taxon>
        <taxon>Pseudomonadota</taxon>
        <taxon>Gammaproteobacteria</taxon>
        <taxon>Alteromonadales</taxon>
        <taxon>Idiomarinaceae</taxon>
        <taxon>Aliidiomarina</taxon>
    </lineage>
</organism>
<evidence type="ECO:0000256" key="4">
    <source>
        <dbReference type="PROSITE-ProRule" id="PRU00284"/>
    </source>
</evidence>
<dbReference type="Pfam" id="PF12729">
    <property type="entry name" value="4HB_MCP_1"/>
    <property type="match status" value="1"/>
</dbReference>
<accession>A0A327WTM1</accession>
<keyword evidence="2 4" id="KW-0807">Transducer</keyword>
<dbReference type="Proteomes" id="UP000249203">
    <property type="component" value="Unassembled WGS sequence"/>
</dbReference>
<evidence type="ECO:0000256" key="1">
    <source>
        <dbReference type="ARBA" id="ARBA00004370"/>
    </source>
</evidence>
<dbReference type="Gene3D" id="6.10.340.10">
    <property type="match status" value="1"/>
</dbReference>
<dbReference type="PANTHER" id="PTHR32089">
    <property type="entry name" value="METHYL-ACCEPTING CHEMOTAXIS PROTEIN MCPB"/>
    <property type="match status" value="1"/>
</dbReference>
<comment type="similarity">
    <text evidence="3">Belongs to the methyl-accepting chemotaxis (MCP) protein family.</text>
</comment>
<dbReference type="Proteomes" id="UP000287865">
    <property type="component" value="Unassembled WGS sequence"/>
</dbReference>
<dbReference type="Pfam" id="PF00015">
    <property type="entry name" value="MCPsignal"/>
    <property type="match status" value="1"/>
</dbReference>
<keyword evidence="5" id="KW-1133">Transmembrane helix</keyword>
<evidence type="ECO:0000256" key="3">
    <source>
        <dbReference type="ARBA" id="ARBA00029447"/>
    </source>
</evidence>
<dbReference type="AlphaFoldDB" id="A0A327WTM1"/>
<keyword evidence="5" id="KW-0812">Transmembrane</keyword>
<keyword evidence="10" id="KW-1185">Reference proteome</keyword>
<dbReference type="GO" id="GO:0016020">
    <property type="term" value="C:membrane"/>
    <property type="evidence" value="ECO:0007669"/>
    <property type="project" value="UniProtKB-SubCell"/>
</dbReference>
<evidence type="ECO:0000313" key="9">
    <source>
        <dbReference type="Proteomes" id="UP000249203"/>
    </source>
</evidence>
<dbReference type="OrthoDB" id="9795078at2"/>
<feature type="domain" description="Methyl-accepting transducer" evidence="6">
    <location>
        <begin position="404"/>
        <end position="640"/>
    </location>
</feature>
<evidence type="ECO:0000313" key="10">
    <source>
        <dbReference type="Proteomes" id="UP000287865"/>
    </source>
</evidence>
<dbReference type="SMART" id="SM00283">
    <property type="entry name" value="MA"/>
    <property type="match status" value="1"/>
</dbReference>
<dbReference type="PRINTS" id="PR00260">
    <property type="entry name" value="CHEMTRNSDUCR"/>
</dbReference>